<proteinExistence type="predicted"/>
<sequence length="241" mass="27667">MKYGVNFSDEEGFWHYKSGIVTTPQGIRFNVDWFHPLIFAETFLYDVHFSDFHLENKTVIQAGGFIGDTALYYAYRGARVYSFEPDTNLFNLALQNIKLNPELSDKIIMKNYAIGKDEIIEFPLNPYGGGSSSAYSLAGKKTVSVRSVSIKTILKEFSIYDPFLLDLDIKGKEFEVVNDEAISRFKMVRIEYTTFIDGKKIGDRQELISKLKEYGFNRIRIFKHNEGAYDLTDHGTIEAVR</sequence>
<dbReference type="Pfam" id="PF05050">
    <property type="entry name" value="Methyltransf_21"/>
    <property type="match status" value="1"/>
</dbReference>
<protein>
    <recommendedName>
        <fullName evidence="1">Methyltransferase FkbM domain-containing protein</fullName>
    </recommendedName>
</protein>
<dbReference type="Gene3D" id="3.40.50.150">
    <property type="entry name" value="Vaccinia Virus protein VP39"/>
    <property type="match status" value="1"/>
</dbReference>
<dbReference type="AlphaFoldDB" id="A0A2R6AM58"/>
<dbReference type="SUPFAM" id="SSF53335">
    <property type="entry name" value="S-adenosyl-L-methionine-dependent methyltransferases"/>
    <property type="match status" value="1"/>
</dbReference>
<evidence type="ECO:0000313" key="3">
    <source>
        <dbReference type="Proteomes" id="UP000240322"/>
    </source>
</evidence>
<evidence type="ECO:0000313" key="2">
    <source>
        <dbReference type="EMBL" id="PSN87474.1"/>
    </source>
</evidence>
<dbReference type="InterPro" id="IPR006342">
    <property type="entry name" value="FkbM_mtfrase"/>
</dbReference>
<dbReference type="PANTHER" id="PTHR34203:SF15">
    <property type="entry name" value="SLL1173 PROTEIN"/>
    <property type="match status" value="1"/>
</dbReference>
<dbReference type="Proteomes" id="UP000240322">
    <property type="component" value="Unassembled WGS sequence"/>
</dbReference>
<dbReference type="InterPro" id="IPR029063">
    <property type="entry name" value="SAM-dependent_MTases_sf"/>
</dbReference>
<evidence type="ECO:0000259" key="1">
    <source>
        <dbReference type="Pfam" id="PF05050"/>
    </source>
</evidence>
<reference evidence="2 3" key="1">
    <citation type="submission" date="2017-04" db="EMBL/GenBank/DDBJ databases">
        <title>Novel microbial lineages endemic to geothermal iron-oxide mats fill important gaps in the evolutionary history of Archaea.</title>
        <authorList>
            <person name="Jay Z.J."/>
            <person name="Beam J.P."/>
            <person name="Dlakic M."/>
            <person name="Rusch D.B."/>
            <person name="Kozubal M.A."/>
            <person name="Inskeep W.P."/>
        </authorList>
    </citation>
    <scope>NUCLEOTIDE SEQUENCE [LARGE SCALE GENOMIC DNA]</scope>
    <source>
        <strain evidence="2">OSP_D</strain>
    </source>
</reference>
<dbReference type="InterPro" id="IPR052514">
    <property type="entry name" value="SAM-dependent_MTase"/>
</dbReference>
<feature type="domain" description="Methyltransferase FkbM" evidence="1">
    <location>
        <begin position="63"/>
        <end position="216"/>
    </location>
</feature>
<accession>A0A2R6AM58</accession>
<comment type="caution">
    <text evidence="2">The sequence shown here is derived from an EMBL/GenBank/DDBJ whole genome shotgun (WGS) entry which is preliminary data.</text>
</comment>
<dbReference type="PANTHER" id="PTHR34203">
    <property type="entry name" value="METHYLTRANSFERASE, FKBM FAMILY PROTEIN"/>
    <property type="match status" value="1"/>
</dbReference>
<name>A0A2R6AM58_9ARCH</name>
<organism evidence="2 3">
    <name type="scientific">Candidatus Marsarchaeota G2 archaeon OSP_D</name>
    <dbReference type="NCBI Taxonomy" id="1978157"/>
    <lineage>
        <taxon>Archaea</taxon>
        <taxon>Candidatus Marsarchaeota</taxon>
        <taxon>Candidatus Marsarchaeota group 2</taxon>
    </lineage>
</organism>
<gene>
    <name evidence="2" type="ORF">B9Q03_10515</name>
</gene>
<dbReference type="EMBL" id="NEXE01000161">
    <property type="protein sequence ID" value="PSN87474.1"/>
    <property type="molecule type" value="Genomic_DNA"/>
</dbReference>
<dbReference type="NCBIfam" id="TIGR01444">
    <property type="entry name" value="fkbM_fam"/>
    <property type="match status" value="1"/>
</dbReference>